<dbReference type="Gene3D" id="3.90.226.10">
    <property type="entry name" value="2-enoyl-CoA Hydratase, Chain A, domain 1"/>
    <property type="match status" value="1"/>
</dbReference>
<proteinExistence type="inferred from homology"/>
<evidence type="ECO:0000256" key="4">
    <source>
        <dbReference type="ARBA" id="ARBA00022963"/>
    </source>
</evidence>
<dbReference type="InterPro" id="IPR006108">
    <property type="entry name" value="3HC_DH_C"/>
</dbReference>
<dbReference type="Pfam" id="PF00725">
    <property type="entry name" value="3HCDH"/>
    <property type="match status" value="1"/>
</dbReference>
<keyword evidence="5" id="KW-0560">Oxidoreductase</keyword>
<evidence type="ECO:0000313" key="14">
    <source>
        <dbReference type="Proteomes" id="UP000601990"/>
    </source>
</evidence>
<dbReference type="Pfam" id="PF02737">
    <property type="entry name" value="3HCDH_N"/>
    <property type="match status" value="1"/>
</dbReference>
<evidence type="ECO:0000256" key="2">
    <source>
        <dbReference type="ARBA" id="ARBA00007005"/>
    </source>
</evidence>
<dbReference type="SUPFAM" id="SSF52096">
    <property type="entry name" value="ClpP/crotonase"/>
    <property type="match status" value="1"/>
</dbReference>
<evidence type="ECO:0000259" key="11">
    <source>
        <dbReference type="Pfam" id="PF00725"/>
    </source>
</evidence>
<dbReference type="CDD" id="cd06558">
    <property type="entry name" value="crotonase-like"/>
    <property type="match status" value="1"/>
</dbReference>
<dbReference type="SUPFAM" id="SSF48179">
    <property type="entry name" value="6-phosphogluconate dehydrogenase C-terminal domain-like"/>
    <property type="match status" value="2"/>
</dbReference>
<dbReference type="InterPro" id="IPR001753">
    <property type="entry name" value="Enoyl-CoA_hydra/iso"/>
</dbReference>
<dbReference type="InterPro" id="IPR008927">
    <property type="entry name" value="6-PGluconate_DH-like_C_sf"/>
</dbReference>
<keyword evidence="7" id="KW-0443">Lipid metabolism</keyword>
<dbReference type="EMBL" id="WTVH01000038">
    <property type="protein sequence ID" value="NMF94845.1"/>
    <property type="molecule type" value="Genomic_DNA"/>
</dbReference>
<evidence type="ECO:0000256" key="9">
    <source>
        <dbReference type="ARBA" id="ARBA00023268"/>
    </source>
</evidence>
<dbReference type="PANTHER" id="PTHR43612">
    <property type="entry name" value="TRIFUNCTIONAL ENZYME SUBUNIT ALPHA"/>
    <property type="match status" value="1"/>
</dbReference>
<evidence type="ECO:0000256" key="5">
    <source>
        <dbReference type="ARBA" id="ARBA00023002"/>
    </source>
</evidence>
<dbReference type="InterPro" id="IPR006176">
    <property type="entry name" value="3-OHacyl-CoA_DH_NAD-bd"/>
</dbReference>
<evidence type="ECO:0000256" key="10">
    <source>
        <dbReference type="ARBA" id="ARBA00049556"/>
    </source>
</evidence>
<dbReference type="InterPro" id="IPR050136">
    <property type="entry name" value="FA_oxidation_alpha_subunit"/>
</dbReference>
<dbReference type="InterPro" id="IPR036291">
    <property type="entry name" value="NAD(P)-bd_dom_sf"/>
</dbReference>
<dbReference type="Pfam" id="PF00378">
    <property type="entry name" value="ECH_1"/>
    <property type="match status" value="1"/>
</dbReference>
<gene>
    <name evidence="13" type="ORF">GO608_16125</name>
</gene>
<keyword evidence="3" id="KW-0276">Fatty acid metabolism</keyword>
<evidence type="ECO:0000313" key="13">
    <source>
        <dbReference type="EMBL" id="NMF94845.1"/>
    </source>
</evidence>
<accession>A0ABX1N6G3</accession>
<evidence type="ECO:0000256" key="3">
    <source>
        <dbReference type="ARBA" id="ARBA00022832"/>
    </source>
</evidence>
<keyword evidence="9" id="KW-0511">Multifunctional enzyme</keyword>
<keyword evidence="14" id="KW-1185">Reference proteome</keyword>
<feature type="domain" description="3-hydroxyacyl-CoA dehydrogenase NAD binding" evidence="12">
    <location>
        <begin position="311"/>
        <end position="489"/>
    </location>
</feature>
<protein>
    <submittedName>
        <fullName evidence="13">Crotonase</fullName>
    </submittedName>
</protein>
<comment type="pathway">
    <text evidence="1">Lipid metabolism; fatty acid beta-oxidation.</text>
</comment>
<dbReference type="PANTHER" id="PTHR43612:SF3">
    <property type="entry name" value="TRIFUNCTIONAL ENZYME SUBUNIT ALPHA, MITOCHONDRIAL"/>
    <property type="match status" value="1"/>
</dbReference>
<evidence type="ECO:0000256" key="1">
    <source>
        <dbReference type="ARBA" id="ARBA00005005"/>
    </source>
</evidence>
<dbReference type="Proteomes" id="UP000601990">
    <property type="component" value="Unassembled WGS sequence"/>
</dbReference>
<feature type="domain" description="3-hydroxyacyl-CoA dehydrogenase C-terminal" evidence="11">
    <location>
        <begin position="493"/>
        <end position="583"/>
    </location>
</feature>
<dbReference type="SUPFAM" id="SSF51735">
    <property type="entry name" value="NAD(P)-binding Rossmann-fold domains"/>
    <property type="match status" value="1"/>
</dbReference>
<keyword evidence="8" id="KW-0456">Lyase</keyword>
<sequence>MGSGYEHLRLVRDEGDGDGDGVAWLHLDRAGAATNTLSRNVLDELAAVFAALEAQPPKGLVIASAKPAGFIAGADIEEFTRLDSPQAARDLVGRGWELFNRLARLRFPTLALIRGHCLGGGLELALACRYRVVVDEPATKLALPEVMLGIVPAWGGMKRLPATIGAPAALDLMLTGKSVDARRAKQLGLADECVPPRVMENAARMLVLSRQRRQKPPLTLRLMNGPLKSVVADRARKQVASKAPREHYPAPYAILDIWQRFGGNALAVPAGYPASLEAIFRSPTAKNLIRVFFLQERLKGFGKDVDFAPRHVHVVGAGVMGGDIAAVCALAGMTVTLQDQSVERIAPAIGRAAKLFERKLRGDATTKARQVRFALDRLIPDPDGHGARRADVVIEAIFENLDAKRALFAELERRARPDAVLATNTSSLRIEDIGAELANPARLVGLHFFNPVAQMPLVEVVAGEASDADALYRAAAFVRRLDKLPLPVRSAPGFLVNAVLGPYMLEALRCVEEGIAPEAVDAALVAFGMPMGPVELVDTVGLDIALAAGKSLGGGAVAVPKRLAELVAAGHLGRKSGQGYYRWSDGKAQKNPADTIPAGLAERIVAPLLAATQRCVDEGVVADADLADAGVIFGTGFAPFTGGPLHYLASAGEKPLDAAPTHSDDAIVSAR</sequence>
<reference evidence="13" key="1">
    <citation type="submission" date="2019-12" db="EMBL/GenBank/DDBJ databases">
        <title>Comparative genomics gives insights into the taxonomy of the Azoarcus-Aromatoleum group and reveals separate origins of nif in the plant-associated Azoarcus and non-plant-associated Aromatoleum sub-groups.</title>
        <authorList>
            <person name="Lafos M."/>
            <person name="Maluk M."/>
            <person name="Batista M."/>
            <person name="Junghare M."/>
            <person name="Carmona M."/>
            <person name="Faoro H."/>
            <person name="Cruz L.M."/>
            <person name="Battistoni F."/>
            <person name="De Souza E."/>
            <person name="Pedrosa F."/>
            <person name="Chen W.-M."/>
            <person name="Poole P.S."/>
            <person name="Dixon R.A."/>
            <person name="James E.K."/>
        </authorList>
    </citation>
    <scope>NUCLEOTIDE SEQUENCE</scope>
    <source>
        <strain evidence="13">U120</strain>
    </source>
</reference>
<dbReference type="InterPro" id="IPR013328">
    <property type="entry name" value="6PGD_dom2"/>
</dbReference>
<evidence type="ECO:0000256" key="8">
    <source>
        <dbReference type="ARBA" id="ARBA00023239"/>
    </source>
</evidence>
<comment type="catalytic activity">
    <reaction evidence="10">
        <text>a (3S)-3-hydroxyacyl-CoA + NAD(+) = a 3-oxoacyl-CoA + NADH + H(+)</text>
        <dbReference type="Rhea" id="RHEA:22432"/>
        <dbReference type="ChEBI" id="CHEBI:15378"/>
        <dbReference type="ChEBI" id="CHEBI:57318"/>
        <dbReference type="ChEBI" id="CHEBI:57540"/>
        <dbReference type="ChEBI" id="CHEBI:57945"/>
        <dbReference type="ChEBI" id="CHEBI:90726"/>
        <dbReference type="EC" id="1.1.1.35"/>
    </reaction>
</comment>
<keyword evidence="6" id="KW-0520">NAD</keyword>
<dbReference type="InterPro" id="IPR029045">
    <property type="entry name" value="ClpP/crotonase-like_dom_sf"/>
</dbReference>
<evidence type="ECO:0000256" key="6">
    <source>
        <dbReference type="ARBA" id="ARBA00023027"/>
    </source>
</evidence>
<comment type="similarity">
    <text evidence="2">In the central section; belongs to the 3-hydroxyacyl-CoA dehydrogenase family.</text>
</comment>
<organism evidence="13 14">
    <name type="scientific">Aromatoleum buckelii</name>
    <dbReference type="NCBI Taxonomy" id="200254"/>
    <lineage>
        <taxon>Bacteria</taxon>
        <taxon>Pseudomonadati</taxon>
        <taxon>Pseudomonadota</taxon>
        <taxon>Betaproteobacteria</taxon>
        <taxon>Rhodocyclales</taxon>
        <taxon>Rhodocyclaceae</taxon>
        <taxon>Aromatoleum</taxon>
    </lineage>
</organism>
<dbReference type="Gene3D" id="3.40.50.720">
    <property type="entry name" value="NAD(P)-binding Rossmann-like Domain"/>
    <property type="match status" value="1"/>
</dbReference>
<dbReference type="Gene3D" id="1.10.1040.10">
    <property type="entry name" value="N-(1-d-carboxylethyl)-l-norvaline Dehydrogenase, domain 2"/>
    <property type="match status" value="2"/>
</dbReference>
<evidence type="ECO:0000256" key="7">
    <source>
        <dbReference type="ARBA" id="ARBA00023098"/>
    </source>
</evidence>
<name>A0ABX1N6G3_9RHOO</name>
<evidence type="ECO:0000259" key="12">
    <source>
        <dbReference type="Pfam" id="PF02737"/>
    </source>
</evidence>
<comment type="caution">
    <text evidence="13">The sequence shown here is derived from an EMBL/GenBank/DDBJ whole genome shotgun (WGS) entry which is preliminary data.</text>
</comment>
<keyword evidence="4" id="KW-0442">Lipid degradation</keyword>